<feature type="domain" description="Nucleoside transporter/FeoB GTPase Gate" evidence="2">
    <location>
        <begin position="141"/>
        <end position="239"/>
    </location>
</feature>
<evidence type="ECO:0000259" key="2">
    <source>
        <dbReference type="Pfam" id="PF07670"/>
    </source>
</evidence>
<dbReference type="AlphaFoldDB" id="A0A0D6XMU6"/>
<dbReference type="RefSeq" id="WP_044361525.1">
    <property type="nucleotide sequence ID" value="NZ_JXWY01000135.1"/>
</dbReference>
<evidence type="ECO:0000256" key="1">
    <source>
        <dbReference type="SAM" id="Phobius"/>
    </source>
</evidence>
<name>A0A0D6XMU6_9STAP</name>
<gene>
    <name evidence="4" type="ORF">NCTC13832_01863</name>
    <name evidence="3" type="ORF">TP70_10505</name>
</gene>
<protein>
    <submittedName>
        <fullName evidence="3">Membrane protein</fullName>
    </submittedName>
    <submittedName>
        <fullName evidence="4">Transporter gate domain protein</fullName>
    </submittedName>
</protein>
<feature type="transmembrane region" description="Helical" evidence="1">
    <location>
        <begin position="103"/>
        <end position="121"/>
    </location>
</feature>
<organism evidence="4 6">
    <name type="scientific">Staphylococcus microti</name>
    <dbReference type="NCBI Taxonomy" id="569857"/>
    <lineage>
        <taxon>Bacteria</taxon>
        <taxon>Bacillati</taxon>
        <taxon>Bacillota</taxon>
        <taxon>Bacilli</taxon>
        <taxon>Bacillales</taxon>
        <taxon>Staphylococcaceae</taxon>
        <taxon>Staphylococcus</taxon>
    </lineage>
</organism>
<proteinExistence type="predicted"/>
<feature type="transmembrane region" description="Helical" evidence="1">
    <location>
        <begin position="401"/>
        <end position="422"/>
    </location>
</feature>
<feature type="transmembrane region" description="Helical" evidence="1">
    <location>
        <begin position="244"/>
        <end position="262"/>
    </location>
</feature>
<sequence length="456" mass="50592">MDKLTKQQQQVGKWKFILLSLIGIILFLVPVPVVEDGQRKTTLPIAFLAGVFKDTIGGVMPYLIIAIITISGALTVLFSTVWRNKIAHSPFLVNTFRVSWPWIVVRIIAVIFAWLTFLKAGPEWIFSEDTGDLIFTGLLPTLVAVFFFAAIFLPLLLEYGLLEFLGPIFRPIMRPLFTLPGRSTVDNLASFIGDGTVGVMITSKQYEQGFYTRREATVIATTFSVVSLTFAIVIAETIGLIDRFAAFYFTVIVACFVAALIMPRIWPLRSVEDNYVDGVSAKERPEKRYSYKEALAKGYEDAVTTGYQAPGVKLYIHTAVRTVMDMWLVVIPVVMTIGTAATILATYTPIFEIIGKPFVPFLELLQVPEAAAASETMIIGFADMFLPSILIEGVQSDLTRFVVGALSVCQLIYLSEVGGVILGSKIPVSLWKLFVIFLIRTIITLPVIVLFAHIFF</sequence>
<dbReference type="Proteomes" id="UP000032366">
    <property type="component" value="Unassembled WGS sequence"/>
</dbReference>
<accession>A0A0D6XMU6</accession>
<keyword evidence="1" id="KW-1133">Transmembrane helix</keyword>
<feature type="transmembrane region" description="Helical" evidence="1">
    <location>
        <begin position="326"/>
        <end position="350"/>
    </location>
</feature>
<evidence type="ECO:0000313" key="3">
    <source>
        <dbReference type="EMBL" id="KIX89927.1"/>
    </source>
</evidence>
<keyword evidence="1" id="KW-0472">Membrane</keyword>
<evidence type="ECO:0000313" key="5">
    <source>
        <dbReference type="Proteomes" id="UP000032366"/>
    </source>
</evidence>
<dbReference type="STRING" id="569857.TP70_10505"/>
<dbReference type="EMBL" id="JXWY01000135">
    <property type="protein sequence ID" value="KIX89927.1"/>
    <property type="molecule type" value="Genomic_DNA"/>
</dbReference>
<feature type="transmembrane region" description="Helical" evidence="1">
    <location>
        <begin position="16"/>
        <end position="34"/>
    </location>
</feature>
<evidence type="ECO:0000313" key="4">
    <source>
        <dbReference type="EMBL" id="SUM58116.1"/>
    </source>
</evidence>
<reference evidence="3 5" key="1">
    <citation type="submission" date="2015-01" db="EMBL/GenBank/DDBJ databases">
        <authorList>
            <person name="Guo J."/>
        </authorList>
    </citation>
    <scope>NUCLEOTIDE SEQUENCE [LARGE SCALE GENOMIC DNA]</scope>
    <source>
        <strain evidence="3 5">DSM 22147</strain>
    </source>
</reference>
<dbReference type="EMBL" id="UHDT01000001">
    <property type="protein sequence ID" value="SUM58116.1"/>
    <property type="molecule type" value="Genomic_DNA"/>
</dbReference>
<dbReference type="InterPro" id="IPR011642">
    <property type="entry name" value="Gate_dom"/>
</dbReference>
<keyword evidence="1" id="KW-0812">Transmembrane</keyword>
<keyword evidence="5" id="KW-1185">Reference proteome</keyword>
<feature type="transmembrane region" description="Helical" evidence="1">
    <location>
        <begin position="133"/>
        <end position="157"/>
    </location>
</feature>
<dbReference type="Proteomes" id="UP000254100">
    <property type="component" value="Unassembled WGS sequence"/>
</dbReference>
<feature type="transmembrane region" description="Helical" evidence="1">
    <location>
        <begin position="62"/>
        <end position="82"/>
    </location>
</feature>
<feature type="transmembrane region" description="Helical" evidence="1">
    <location>
        <begin position="370"/>
        <end position="389"/>
    </location>
</feature>
<dbReference type="Pfam" id="PF07670">
    <property type="entry name" value="Gate"/>
    <property type="match status" value="1"/>
</dbReference>
<reference evidence="4 6" key="2">
    <citation type="submission" date="2018-06" db="EMBL/GenBank/DDBJ databases">
        <authorList>
            <consortium name="Pathogen Informatics"/>
            <person name="Doyle S."/>
        </authorList>
    </citation>
    <scope>NUCLEOTIDE SEQUENCE [LARGE SCALE GENOMIC DNA]</scope>
    <source>
        <strain evidence="4 6">NCTC13832</strain>
    </source>
</reference>
<evidence type="ECO:0000313" key="6">
    <source>
        <dbReference type="Proteomes" id="UP000254100"/>
    </source>
</evidence>
<dbReference type="OrthoDB" id="1633380at2"/>
<feature type="transmembrane region" description="Helical" evidence="1">
    <location>
        <begin position="216"/>
        <end position="238"/>
    </location>
</feature>
<feature type="transmembrane region" description="Helical" evidence="1">
    <location>
        <begin position="434"/>
        <end position="455"/>
    </location>
</feature>